<dbReference type="Proteomes" id="UP000596742">
    <property type="component" value="Unassembled WGS sequence"/>
</dbReference>
<gene>
    <name evidence="3" type="ORF">MGAL_10B035056</name>
</gene>
<feature type="chain" id="PRO_5032915058" evidence="2">
    <location>
        <begin position="20"/>
        <end position="233"/>
    </location>
</feature>
<evidence type="ECO:0000256" key="1">
    <source>
        <dbReference type="SAM" id="MobiDB-lite"/>
    </source>
</evidence>
<organism evidence="3 4">
    <name type="scientific">Mytilus galloprovincialis</name>
    <name type="common">Mediterranean mussel</name>
    <dbReference type="NCBI Taxonomy" id="29158"/>
    <lineage>
        <taxon>Eukaryota</taxon>
        <taxon>Metazoa</taxon>
        <taxon>Spiralia</taxon>
        <taxon>Lophotrochozoa</taxon>
        <taxon>Mollusca</taxon>
        <taxon>Bivalvia</taxon>
        <taxon>Autobranchia</taxon>
        <taxon>Pteriomorphia</taxon>
        <taxon>Mytilida</taxon>
        <taxon>Mytiloidea</taxon>
        <taxon>Mytilidae</taxon>
        <taxon>Mytilinae</taxon>
        <taxon>Mytilus</taxon>
    </lineage>
</organism>
<keyword evidence="2" id="KW-0732">Signal</keyword>
<feature type="compositionally biased region" description="Gly residues" evidence="1">
    <location>
        <begin position="221"/>
        <end position="233"/>
    </location>
</feature>
<feature type="compositionally biased region" description="Gly residues" evidence="1">
    <location>
        <begin position="198"/>
        <end position="207"/>
    </location>
</feature>
<protein>
    <submittedName>
        <fullName evidence="3">Uncharacterized protein</fullName>
    </submittedName>
</protein>
<dbReference type="AlphaFoldDB" id="A0A8B6F927"/>
<keyword evidence="4" id="KW-1185">Reference proteome</keyword>
<sequence>MTIVVVTVLLVSIVEHVYGQPYFGRYRGYGAFSGFGGSGRGTGGIFGGGSRGSLAGRLGGGSHGGGSGFVGGITMGGPGFGVGSFRDRGSSGIDMGGGGGGLSMMGGAGRWWCTCRSKVCRKWELTVDKNCKLPVIPWYWRTCCQWFPWWVTNRNYVGLSGASNVGGGSFEGPIVNGGSGSSGSNSGSSGFGSKSSGGSSGGSGAGSRDGAVKGTVSGRTGFKGGNGGGKPSY</sequence>
<comment type="caution">
    <text evidence="3">The sequence shown here is derived from an EMBL/GenBank/DDBJ whole genome shotgun (WGS) entry which is preliminary data.</text>
</comment>
<reference evidence="3" key="1">
    <citation type="submission" date="2018-11" db="EMBL/GenBank/DDBJ databases">
        <authorList>
            <person name="Alioto T."/>
            <person name="Alioto T."/>
        </authorList>
    </citation>
    <scope>NUCLEOTIDE SEQUENCE</scope>
</reference>
<dbReference type="OrthoDB" id="10574931at2759"/>
<dbReference type="EMBL" id="UYJE01006279">
    <property type="protein sequence ID" value="VDI44582.1"/>
    <property type="molecule type" value="Genomic_DNA"/>
</dbReference>
<evidence type="ECO:0000313" key="4">
    <source>
        <dbReference type="Proteomes" id="UP000596742"/>
    </source>
</evidence>
<accession>A0A8B6F927</accession>
<evidence type="ECO:0000313" key="3">
    <source>
        <dbReference type="EMBL" id="VDI44582.1"/>
    </source>
</evidence>
<proteinExistence type="predicted"/>
<feature type="compositionally biased region" description="Low complexity" evidence="1">
    <location>
        <begin position="182"/>
        <end position="197"/>
    </location>
</feature>
<evidence type="ECO:0000256" key="2">
    <source>
        <dbReference type="SAM" id="SignalP"/>
    </source>
</evidence>
<feature type="region of interest" description="Disordered" evidence="1">
    <location>
        <begin position="176"/>
        <end position="233"/>
    </location>
</feature>
<name>A0A8B6F927_MYTGA</name>
<feature type="signal peptide" evidence="2">
    <location>
        <begin position="1"/>
        <end position="19"/>
    </location>
</feature>